<accession>A0A383ACW5</accession>
<sequence length="51" mass="5614">MKKILQFLQSAVAKTLVIIVSILLSVGLFFTFLKGLSSFVQDPKPLAPFFA</sequence>
<keyword evidence="1" id="KW-1133">Transmembrane helix</keyword>
<name>A0A383ACW5_9ZZZZ</name>
<proteinExistence type="predicted"/>
<gene>
    <name evidence="2" type="ORF">METZ01_LOCUS457792</name>
</gene>
<feature type="non-terminal residue" evidence="2">
    <location>
        <position position="51"/>
    </location>
</feature>
<evidence type="ECO:0000256" key="1">
    <source>
        <dbReference type="SAM" id="Phobius"/>
    </source>
</evidence>
<protein>
    <submittedName>
        <fullName evidence="2">Uncharacterized protein</fullName>
    </submittedName>
</protein>
<dbReference type="EMBL" id="UINC01190672">
    <property type="protein sequence ID" value="SVE04938.1"/>
    <property type="molecule type" value="Genomic_DNA"/>
</dbReference>
<organism evidence="2">
    <name type="scientific">marine metagenome</name>
    <dbReference type="NCBI Taxonomy" id="408172"/>
    <lineage>
        <taxon>unclassified sequences</taxon>
        <taxon>metagenomes</taxon>
        <taxon>ecological metagenomes</taxon>
    </lineage>
</organism>
<reference evidence="2" key="1">
    <citation type="submission" date="2018-05" db="EMBL/GenBank/DDBJ databases">
        <authorList>
            <person name="Lanie J.A."/>
            <person name="Ng W.-L."/>
            <person name="Kazmierczak K.M."/>
            <person name="Andrzejewski T.M."/>
            <person name="Davidsen T.M."/>
            <person name="Wayne K.J."/>
            <person name="Tettelin H."/>
            <person name="Glass J.I."/>
            <person name="Rusch D."/>
            <person name="Podicherti R."/>
            <person name="Tsui H.-C.T."/>
            <person name="Winkler M.E."/>
        </authorList>
    </citation>
    <scope>NUCLEOTIDE SEQUENCE</scope>
</reference>
<feature type="transmembrane region" description="Helical" evidence="1">
    <location>
        <begin position="12"/>
        <end position="33"/>
    </location>
</feature>
<keyword evidence="1" id="KW-0472">Membrane</keyword>
<evidence type="ECO:0000313" key="2">
    <source>
        <dbReference type="EMBL" id="SVE04938.1"/>
    </source>
</evidence>
<keyword evidence="1" id="KW-0812">Transmembrane</keyword>
<dbReference type="AlphaFoldDB" id="A0A383ACW5"/>